<dbReference type="GO" id="GO:0005737">
    <property type="term" value="C:cytoplasm"/>
    <property type="evidence" value="ECO:0007669"/>
    <property type="project" value="UniProtKB-SubCell"/>
</dbReference>
<reference evidence="11" key="1">
    <citation type="submission" date="2020-10" db="EMBL/GenBank/DDBJ databases">
        <authorList>
            <person name="Gilroy R."/>
        </authorList>
    </citation>
    <scope>NUCLEOTIDE SEQUENCE</scope>
    <source>
        <strain evidence="11">17113</strain>
    </source>
</reference>
<keyword evidence="4 8" id="KW-0694">RNA-binding</keyword>
<sequence>MKLVVGLGNPGIQYEGTRHNVGFDVLDLFADMCRVEFDKSGFKGSYCLVNNPSLPDKVILLKPQTFMNLSGEAVQPLMAFYKIDVDDLLVVYDDMALAPGSIRLRPSGSSGSHKGMQNIIDRLGSEKIKRIRVGIGEPPHGGADYVLSKPSGEEKRLLELAKQEAALAIRDYLLHGFPFAMNAHNQGKKSAG</sequence>
<dbReference type="AlphaFoldDB" id="A0A9D9DEW8"/>
<dbReference type="PANTHER" id="PTHR17224">
    <property type="entry name" value="PEPTIDYL-TRNA HYDROLASE"/>
    <property type="match status" value="1"/>
</dbReference>
<evidence type="ECO:0000256" key="7">
    <source>
        <dbReference type="ARBA" id="ARBA00050038"/>
    </source>
</evidence>
<comment type="function">
    <text evidence="8">Catalyzes the release of premature peptidyl moieties from peptidyl-tRNA molecules trapped in stalled 50S ribosomal subunits, and thus maintains levels of free tRNAs and 50S ribosomes.</text>
</comment>
<keyword evidence="2 8" id="KW-0820">tRNA-binding</keyword>
<evidence type="ECO:0000256" key="8">
    <source>
        <dbReference type="HAMAP-Rule" id="MF_00083"/>
    </source>
</evidence>
<dbReference type="CDD" id="cd00462">
    <property type="entry name" value="PTH"/>
    <property type="match status" value="1"/>
</dbReference>
<proteinExistence type="inferred from homology"/>
<comment type="caution">
    <text evidence="11">The sequence shown here is derived from an EMBL/GenBank/DDBJ whole genome shotgun (WGS) entry which is preliminary data.</text>
</comment>
<dbReference type="EC" id="3.1.1.29" evidence="1 8"/>
<evidence type="ECO:0000313" key="12">
    <source>
        <dbReference type="Proteomes" id="UP000823634"/>
    </source>
</evidence>
<dbReference type="FunFam" id="3.40.50.1470:FF:000001">
    <property type="entry name" value="Peptidyl-tRNA hydrolase"/>
    <property type="match status" value="1"/>
</dbReference>
<feature type="site" description="Discriminates between blocked and unblocked aminoacyl-tRNA" evidence="8">
    <location>
        <position position="9"/>
    </location>
</feature>
<dbReference type="HAMAP" id="MF_00083">
    <property type="entry name" value="Pept_tRNA_hydro_bact"/>
    <property type="match status" value="1"/>
</dbReference>
<evidence type="ECO:0000256" key="2">
    <source>
        <dbReference type="ARBA" id="ARBA00022555"/>
    </source>
</evidence>
<dbReference type="InterPro" id="IPR001328">
    <property type="entry name" value="Pept_tRNA_hydro"/>
</dbReference>
<reference evidence="11" key="2">
    <citation type="journal article" date="2021" name="PeerJ">
        <title>Extensive microbial diversity within the chicken gut microbiome revealed by metagenomics and culture.</title>
        <authorList>
            <person name="Gilroy R."/>
            <person name="Ravi A."/>
            <person name="Getino M."/>
            <person name="Pursley I."/>
            <person name="Horton D.L."/>
            <person name="Alikhan N.F."/>
            <person name="Baker D."/>
            <person name="Gharbi K."/>
            <person name="Hall N."/>
            <person name="Watson M."/>
            <person name="Adriaenssens E.M."/>
            <person name="Foster-Nyarko E."/>
            <person name="Jarju S."/>
            <person name="Secka A."/>
            <person name="Antonio M."/>
            <person name="Oren A."/>
            <person name="Chaudhuri R.R."/>
            <person name="La Ragione R."/>
            <person name="Hildebrand F."/>
            <person name="Pallen M.J."/>
        </authorList>
    </citation>
    <scope>NUCLEOTIDE SEQUENCE</scope>
    <source>
        <strain evidence="11">17113</strain>
    </source>
</reference>
<evidence type="ECO:0000256" key="4">
    <source>
        <dbReference type="ARBA" id="ARBA00022884"/>
    </source>
</evidence>
<dbReference type="EMBL" id="JADINA010000011">
    <property type="protein sequence ID" value="MBO8425981.1"/>
    <property type="molecule type" value="Genomic_DNA"/>
</dbReference>
<evidence type="ECO:0000256" key="6">
    <source>
        <dbReference type="ARBA" id="ARBA00048707"/>
    </source>
</evidence>
<feature type="binding site" evidence="8">
    <location>
        <position position="14"/>
    </location>
    <ligand>
        <name>tRNA</name>
        <dbReference type="ChEBI" id="CHEBI:17843"/>
    </ligand>
</feature>
<evidence type="ECO:0000313" key="11">
    <source>
        <dbReference type="EMBL" id="MBO8425981.1"/>
    </source>
</evidence>
<dbReference type="PROSITE" id="PS01195">
    <property type="entry name" value="PEPT_TRNA_HYDROL_1"/>
    <property type="match status" value="1"/>
</dbReference>
<name>A0A9D9DEW8_9FIRM</name>
<feature type="active site" description="Proton acceptor" evidence="8">
    <location>
        <position position="19"/>
    </location>
</feature>
<evidence type="ECO:0000256" key="1">
    <source>
        <dbReference type="ARBA" id="ARBA00013260"/>
    </source>
</evidence>
<comment type="caution">
    <text evidence="8">Lacks conserved residue(s) required for the propagation of feature annotation.</text>
</comment>
<accession>A0A9D9DEW8</accession>
<keyword evidence="3 8" id="KW-0378">Hydrolase</keyword>
<dbReference type="PANTHER" id="PTHR17224:SF1">
    <property type="entry name" value="PEPTIDYL-TRNA HYDROLASE"/>
    <property type="match status" value="1"/>
</dbReference>
<feature type="site" description="Stabilizes the basic form of H active site to accept a proton" evidence="8">
    <location>
        <position position="93"/>
    </location>
</feature>
<dbReference type="Proteomes" id="UP000823634">
    <property type="component" value="Unassembled WGS sequence"/>
</dbReference>
<comment type="similarity">
    <text evidence="5 8 10">Belongs to the PTH family.</text>
</comment>
<evidence type="ECO:0000256" key="3">
    <source>
        <dbReference type="ARBA" id="ARBA00022801"/>
    </source>
</evidence>
<dbReference type="Gene3D" id="3.40.50.1470">
    <property type="entry name" value="Peptidyl-tRNA hydrolase"/>
    <property type="match status" value="1"/>
</dbReference>
<evidence type="ECO:0000256" key="10">
    <source>
        <dbReference type="RuleBase" id="RU004320"/>
    </source>
</evidence>
<organism evidence="11 12">
    <name type="scientific">Candidatus Alloenteromonas pullistercoris</name>
    <dbReference type="NCBI Taxonomy" id="2840785"/>
    <lineage>
        <taxon>Bacteria</taxon>
        <taxon>Bacillati</taxon>
        <taxon>Bacillota</taxon>
        <taxon>Bacillota incertae sedis</taxon>
        <taxon>Candidatus Alloenteromonas</taxon>
    </lineage>
</organism>
<dbReference type="GO" id="GO:0006515">
    <property type="term" value="P:protein quality control for misfolded or incompletely synthesized proteins"/>
    <property type="evidence" value="ECO:0007669"/>
    <property type="project" value="UniProtKB-UniRule"/>
</dbReference>
<dbReference type="SUPFAM" id="SSF53178">
    <property type="entry name" value="Peptidyl-tRNA hydrolase-like"/>
    <property type="match status" value="1"/>
</dbReference>
<dbReference type="GO" id="GO:0072344">
    <property type="term" value="P:rescue of stalled ribosome"/>
    <property type="evidence" value="ECO:0007669"/>
    <property type="project" value="UniProtKB-UniRule"/>
</dbReference>
<comment type="catalytic activity">
    <reaction evidence="6 8 9">
        <text>an N-acyl-L-alpha-aminoacyl-tRNA + H2O = an N-acyl-L-amino acid + a tRNA + H(+)</text>
        <dbReference type="Rhea" id="RHEA:54448"/>
        <dbReference type="Rhea" id="RHEA-COMP:10123"/>
        <dbReference type="Rhea" id="RHEA-COMP:13883"/>
        <dbReference type="ChEBI" id="CHEBI:15377"/>
        <dbReference type="ChEBI" id="CHEBI:15378"/>
        <dbReference type="ChEBI" id="CHEBI:59874"/>
        <dbReference type="ChEBI" id="CHEBI:78442"/>
        <dbReference type="ChEBI" id="CHEBI:138191"/>
        <dbReference type="EC" id="3.1.1.29"/>
    </reaction>
</comment>
<evidence type="ECO:0000256" key="5">
    <source>
        <dbReference type="ARBA" id="ARBA00038063"/>
    </source>
</evidence>
<gene>
    <name evidence="8" type="primary">pth</name>
    <name evidence="11" type="ORF">IAC61_01495</name>
</gene>
<feature type="binding site" evidence="8">
    <location>
        <position position="68"/>
    </location>
    <ligand>
        <name>tRNA</name>
        <dbReference type="ChEBI" id="CHEBI:17843"/>
    </ligand>
</feature>
<keyword evidence="8" id="KW-0963">Cytoplasm</keyword>
<comment type="subunit">
    <text evidence="8">Monomer.</text>
</comment>
<dbReference type="GO" id="GO:0000049">
    <property type="term" value="F:tRNA binding"/>
    <property type="evidence" value="ECO:0007669"/>
    <property type="project" value="UniProtKB-UniRule"/>
</dbReference>
<feature type="binding site" evidence="8">
    <location>
        <position position="66"/>
    </location>
    <ligand>
        <name>tRNA</name>
        <dbReference type="ChEBI" id="CHEBI:17843"/>
    </ligand>
</feature>
<comment type="subcellular location">
    <subcellularLocation>
        <location evidence="8">Cytoplasm</location>
    </subcellularLocation>
</comment>
<dbReference type="InterPro" id="IPR036416">
    <property type="entry name" value="Pept_tRNA_hydro_sf"/>
</dbReference>
<dbReference type="InterPro" id="IPR018171">
    <property type="entry name" value="Pept_tRNA_hydro_CS"/>
</dbReference>
<comment type="function">
    <text evidence="8">Hydrolyzes ribosome-free peptidyl-tRNAs (with 1 or more amino acids incorporated), which drop off the ribosome during protein synthesis, or as a result of ribosome stalling.</text>
</comment>
<dbReference type="NCBIfam" id="TIGR00447">
    <property type="entry name" value="pth"/>
    <property type="match status" value="1"/>
</dbReference>
<dbReference type="Pfam" id="PF01195">
    <property type="entry name" value="Pept_tRNA_hydro"/>
    <property type="match status" value="1"/>
</dbReference>
<dbReference type="GO" id="GO:0004045">
    <property type="term" value="F:peptidyl-tRNA hydrolase activity"/>
    <property type="evidence" value="ECO:0007669"/>
    <property type="project" value="UniProtKB-UniRule"/>
</dbReference>
<evidence type="ECO:0000256" key="9">
    <source>
        <dbReference type="RuleBase" id="RU000673"/>
    </source>
</evidence>
<protein>
    <recommendedName>
        <fullName evidence="7 8">Peptidyl-tRNA hydrolase</fullName>
        <shortName evidence="8">Pth</shortName>
        <ecNumber evidence="1 8">3.1.1.29</ecNumber>
    </recommendedName>
</protein>